<dbReference type="PANTHER" id="PTHR35046:SF18">
    <property type="entry name" value="RNA-DIRECTED DNA POLYMERASE"/>
    <property type="match status" value="1"/>
</dbReference>
<comment type="caution">
    <text evidence="3">The sequence shown here is derived from an EMBL/GenBank/DDBJ whole genome shotgun (WGS) entry which is preliminary data.</text>
</comment>
<organism evidence="3 4">
    <name type="scientific">Tanacetum coccineum</name>
    <dbReference type="NCBI Taxonomy" id="301880"/>
    <lineage>
        <taxon>Eukaryota</taxon>
        <taxon>Viridiplantae</taxon>
        <taxon>Streptophyta</taxon>
        <taxon>Embryophyta</taxon>
        <taxon>Tracheophyta</taxon>
        <taxon>Spermatophyta</taxon>
        <taxon>Magnoliopsida</taxon>
        <taxon>eudicotyledons</taxon>
        <taxon>Gunneridae</taxon>
        <taxon>Pentapetalae</taxon>
        <taxon>asterids</taxon>
        <taxon>campanulids</taxon>
        <taxon>Asterales</taxon>
        <taxon>Asteraceae</taxon>
        <taxon>Asteroideae</taxon>
        <taxon>Anthemideae</taxon>
        <taxon>Anthemidinae</taxon>
        <taxon>Tanacetum</taxon>
    </lineage>
</organism>
<evidence type="ECO:0000256" key="1">
    <source>
        <dbReference type="SAM" id="MobiDB-lite"/>
    </source>
</evidence>
<keyword evidence="3" id="KW-0695">RNA-directed DNA polymerase</keyword>
<evidence type="ECO:0000259" key="2">
    <source>
        <dbReference type="Pfam" id="PF03732"/>
    </source>
</evidence>
<accession>A0ABQ5A8N9</accession>
<feature type="compositionally biased region" description="Basic and acidic residues" evidence="1">
    <location>
        <begin position="112"/>
        <end position="121"/>
    </location>
</feature>
<dbReference type="Pfam" id="PF03732">
    <property type="entry name" value="Retrotrans_gag"/>
    <property type="match status" value="1"/>
</dbReference>
<dbReference type="InterPro" id="IPR005162">
    <property type="entry name" value="Retrotrans_gag_dom"/>
</dbReference>
<dbReference type="Proteomes" id="UP001151760">
    <property type="component" value="Unassembled WGS sequence"/>
</dbReference>
<protein>
    <submittedName>
        <fullName evidence="3">Reverse transcriptase domain-containing protein</fullName>
    </submittedName>
</protein>
<feature type="region of interest" description="Disordered" evidence="1">
    <location>
        <begin position="92"/>
        <end position="121"/>
    </location>
</feature>
<dbReference type="EMBL" id="BQNB010011960">
    <property type="protein sequence ID" value="GJS97413.1"/>
    <property type="molecule type" value="Genomic_DNA"/>
</dbReference>
<dbReference type="GO" id="GO:0003964">
    <property type="term" value="F:RNA-directed DNA polymerase activity"/>
    <property type="evidence" value="ECO:0007669"/>
    <property type="project" value="UniProtKB-KW"/>
</dbReference>
<gene>
    <name evidence="3" type="ORF">Tco_0804381</name>
</gene>
<reference evidence="3" key="2">
    <citation type="submission" date="2022-01" db="EMBL/GenBank/DDBJ databases">
        <authorList>
            <person name="Yamashiro T."/>
            <person name="Shiraishi A."/>
            <person name="Satake H."/>
            <person name="Nakayama K."/>
        </authorList>
    </citation>
    <scope>NUCLEOTIDE SEQUENCE</scope>
</reference>
<keyword evidence="3" id="KW-0808">Transferase</keyword>
<feature type="compositionally biased region" description="Basic residues" evidence="1">
    <location>
        <begin position="101"/>
        <end position="111"/>
    </location>
</feature>
<reference evidence="3" key="1">
    <citation type="journal article" date="2022" name="Int. J. Mol. Sci.">
        <title>Draft Genome of Tanacetum Coccineum: Genomic Comparison of Closely Related Tanacetum-Family Plants.</title>
        <authorList>
            <person name="Yamashiro T."/>
            <person name="Shiraishi A."/>
            <person name="Nakayama K."/>
            <person name="Satake H."/>
        </authorList>
    </citation>
    <scope>NUCLEOTIDE SEQUENCE</scope>
</reference>
<keyword evidence="3" id="KW-0548">Nucleotidyltransferase</keyword>
<keyword evidence="4" id="KW-1185">Reference proteome</keyword>
<feature type="domain" description="Retrotransposon gag" evidence="2">
    <location>
        <begin position="167"/>
        <end position="265"/>
    </location>
</feature>
<proteinExistence type="predicted"/>
<evidence type="ECO:0000313" key="4">
    <source>
        <dbReference type="Proteomes" id="UP001151760"/>
    </source>
</evidence>
<sequence>MEPADIKRQTCGILDAGPSVEEQAHLFLEAQDRSICVIVFISLRQLVSRAKVPVKMPPRRNRPLTEAYEQEFEQRVMARIEERLDQFVDQLDDRMNDMMNPRRRRDRNSRKSKGEKSENPRWESGMRVNILEFDGNTLNPKGFIDWLVAIEEVFEFKEVPENKRVSLIVTKLRSRASAWWQQLKLTRKRVRKPRVTSWKKMKKLLRENFIPHNYQRLMYQLLQNLNQGTKLVEDYTTKFYQLIARNDIQETEYQLVSRYIGGLRTKVDGDNTGPVSKGGDNGVADDKYEEPPVFDDDQYKEKLLSGDVGVNLKVRCSCLTPKAVGDDWLKHNIFQSTCRPWEYDRNTTHNGIANTYNFLFDGVKITLMPNKPKELVKKPTGTLLTLGIDVFVLIGKEVAKASKIPEAIIPLLEEFTDVFPDELLDGLPPLHDIQHHIDLEPGS</sequence>
<feature type="region of interest" description="Disordered" evidence="1">
    <location>
        <begin position="270"/>
        <end position="291"/>
    </location>
</feature>
<name>A0ABQ5A8N9_9ASTR</name>
<evidence type="ECO:0000313" key="3">
    <source>
        <dbReference type="EMBL" id="GJS97413.1"/>
    </source>
</evidence>
<dbReference type="PANTHER" id="PTHR35046">
    <property type="entry name" value="ZINC KNUCKLE (CCHC-TYPE) FAMILY PROTEIN"/>
    <property type="match status" value="1"/>
</dbReference>